<dbReference type="EMBL" id="AZST01001756">
    <property type="protein sequence ID" value="KEP45485.1"/>
    <property type="molecule type" value="Genomic_DNA"/>
</dbReference>
<dbReference type="OrthoDB" id="6262491at2759"/>
<dbReference type="Gene3D" id="2.130.10.10">
    <property type="entry name" value="YVTN repeat-like/Quinoprotein amine dehydrogenase"/>
    <property type="match status" value="4"/>
</dbReference>
<dbReference type="AlphaFoldDB" id="A0A074RJC8"/>
<dbReference type="HOGENOM" id="CLU_000288_6_12_1"/>
<dbReference type="PANTHER" id="PTHR19848:SF8">
    <property type="entry name" value="F-BOX AND WD REPEAT DOMAIN CONTAINING 7"/>
    <property type="match status" value="1"/>
</dbReference>
<dbReference type="STRING" id="1423351.A0A074RJC8"/>
<comment type="caution">
    <text evidence="4">The sequence shown here is derived from an EMBL/GenBank/DDBJ whole genome shotgun (WGS) entry which is preliminary data.</text>
</comment>
<keyword evidence="5" id="KW-1185">Reference proteome</keyword>
<sequence length="498" mass="53866">RVSDAAFSSDGIHIAAGFDESLQIWNSQTGDTTLGPLTTGSIGGIAFSPDKSCIIHTQSPYITTEPRPVLYVRDAQNGDIIHKLKHDDTELTHFRYSPDSRHIVSGGRSIHVWDAQNGKMVLGPLKGHTSLICSVKFSSDSSRIVSACMDGLVCTWDARQRNLTPKSTSTRSSNILLAKFSADGMHFVSYSNDKSLCIYDSHTGAMVVGPLATHTNSKDMLVLVFTKDHVAVGCGDGISVYDALSGQALSSRTVARGTEIMALTYSQNGTFTAAGIIKHGYISEMNLWDAQTGTKVLGPLKGIDGRIQVAQFSPDGAHLVVAYYSPSHASSVHITSSESLYLCSQISLGVWDVTDGKNVLRLLTDHTNDIHSISYSPDGTLIASRSTDVYRPIIVWDAYTGSKVLDPLVEGLHRIGSVHFSPDSTRLVSGSENRTIQIWDVRTGDMVFELLHGHEQGITSVAYSPDGARILSCSSDGTVRIHDAQNVEERVSHSTLPF</sequence>
<dbReference type="PROSITE" id="PS50294">
    <property type="entry name" value="WD_REPEATS_REGION"/>
    <property type="match status" value="3"/>
</dbReference>
<dbReference type="Pfam" id="PF00400">
    <property type="entry name" value="WD40"/>
    <property type="match status" value="6"/>
</dbReference>
<feature type="repeat" description="WD" evidence="3">
    <location>
        <begin position="125"/>
        <end position="166"/>
    </location>
</feature>
<name>A0A074RJC8_9AGAM</name>
<dbReference type="SUPFAM" id="SSF82171">
    <property type="entry name" value="DPP6 N-terminal domain-like"/>
    <property type="match status" value="1"/>
</dbReference>
<dbReference type="InterPro" id="IPR019775">
    <property type="entry name" value="WD40_repeat_CS"/>
</dbReference>
<feature type="repeat" description="WD" evidence="3">
    <location>
        <begin position="363"/>
        <end position="388"/>
    </location>
</feature>
<protein>
    <submittedName>
        <fullName evidence="4">Putative WD40-repeat protein (Notchless protein), related protein</fullName>
    </submittedName>
</protein>
<feature type="repeat" description="WD" evidence="3">
    <location>
        <begin position="415"/>
        <end position="449"/>
    </location>
</feature>
<evidence type="ECO:0000313" key="5">
    <source>
        <dbReference type="Proteomes" id="UP000027456"/>
    </source>
</evidence>
<feature type="repeat" description="WD" evidence="3">
    <location>
        <begin position="451"/>
        <end position="492"/>
    </location>
</feature>
<keyword evidence="1 3" id="KW-0853">WD repeat</keyword>
<keyword evidence="2" id="KW-0677">Repeat</keyword>
<evidence type="ECO:0000256" key="3">
    <source>
        <dbReference type="PROSITE-ProRule" id="PRU00221"/>
    </source>
</evidence>
<evidence type="ECO:0000313" key="4">
    <source>
        <dbReference type="EMBL" id="KEP45485.1"/>
    </source>
</evidence>
<dbReference type="SUPFAM" id="SSF50960">
    <property type="entry name" value="TolB, C-terminal domain"/>
    <property type="match status" value="1"/>
</dbReference>
<dbReference type="PROSITE" id="PS50082">
    <property type="entry name" value="WD_REPEATS_2"/>
    <property type="match status" value="4"/>
</dbReference>
<gene>
    <name evidence="4" type="ORF">V565_268220</name>
</gene>
<evidence type="ECO:0000256" key="1">
    <source>
        <dbReference type="ARBA" id="ARBA00022574"/>
    </source>
</evidence>
<organism evidence="4 5">
    <name type="scientific">Rhizoctonia solani 123E</name>
    <dbReference type="NCBI Taxonomy" id="1423351"/>
    <lineage>
        <taxon>Eukaryota</taxon>
        <taxon>Fungi</taxon>
        <taxon>Dikarya</taxon>
        <taxon>Basidiomycota</taxon>
        <taxon>Agaricomycotina</taxon>
        <taxon>Agaricomycetes</taxon>
        <taxon>Cantharellales</taxon>
        <taxon>Ceratobasidiaceae</taxon>
        <taxon>Rhizoctonia</taxon>
    </lineage>
</organism>
<feature type="non-terminal residue" evidence="4">
    <location>
        <position position="1"/>
    </location>
</feature>
<evidence type="ECO:0000256" key="2">
    <source>
        <dbReference type="ARBA" id="ARBA00022737"/>
    </source>
</evidence>
<proteinExistence type="predicted"/>
<dbReference type="PANTHER" id="PTHR19848">
    <property type="entry name" value="WD40 REPEAT PROTEIN"/>
    <property type="match status" value="1"/>
</dbReference>
<dbReference type="PROSITE" id="PS00678">
    <property type="entry name" value="WD_REPEATS_1"/>
    <property type="match status" value="1"/>
</dbReference>
<dbReference type="Proteomes" id="UP000027456">
    <property type="component" value="Unassembled WGS sequence"/>
</dbReference>
<accession>A0A074RJC8</accession>
<dbReference type="SMART" id="SM00320">
    <property type="entry name" value="WD40"/>
    <property type="match status" value="8"/>
</dbReference>
<dbReference type="CDD" id="cd00200">
    <property type="entry name" value="WD40"/>
    <property type="match status" value="1"/>
</dbReference>
<dbReference type="InterPro" id="IPR015943">
    <property type="entry name" value="WD40/YVTN_repeat-like_dom_sf"/>
</dbReference>
<reference evidence="4 5" key="1">
    <citation type="submission" date="2013-12" db="EMBL/GenBank/DDBJ databases">
        <authorList>
            <person name="Cubeta M."/>
            <person name="Pakala S."/>
            <person name="Fedorova N."/>
            <person name="Thomas E."/>
            <person name="Dean R."/>
            <person name="Jabaji S."/>
            <person name="Neate S."/>
            <person name="Toda T."/>
            <person name="Tavantzis S."/>
            <person name="Vilgalys R."/>
            <person name="Bharathan N."/>
            <person name="Pakala S."/>
            <person name="Losada L.S."/>
            <person name="Zafar N."/>
            <person name="Nierman W."/>
        </authorList>
    </citation>
    <scope>NUCLEOTIDE SEQUENCE [LARGE SCALE GENOMIC DNA]</scope>
    <source>
        <strain evidence="4 5">123E</strain>
    </source>
</reference>
<feature type="non-terminal residue" evidence="4">
    <location>
        <position position="498"/>
    </location>
</feature>
<dbReference type="InterPro" id="IPR001680">
    <property type="entry name" value="WD40_rpt"/>
</dbReference>